<evidence type="ECO:0000313" key="3">
    <source>
        <dbReference type="Proteomes" id="UP000654471"/>
    </source>
</evidence>
<accession>A0ABQ2VET6</accession>
<comment type="caution">
    <text evidence="2">The sequence shown here is derived from an EMBL/GenBank/DDBJ whole genome shotgun (WGS) entry which is preliminary data.</text>
</comment>
<evidence type="ECO:0000313" key="2">
    <source>
        <dbReference type="EMBL" id="GGU79402.1"/>
    </source>
</evidence>
<name>A0ABQ2VET6_9ACTN</name>
<organism evidence="2 3">
    <name type="scientific">Streptomyces albospinus</name>
    <dbReference type="NCBI Taxonomy" id="285515"/>
    <lineage>
        <taxon>Bacteria</taxon>
        <taxon>Bacillati</taxon>
        <taxon>Actinomycetota</taxon>
        <taxon>Actinomycetes</taxon>
        <taxon>Kitasatosporales</taxon>
        <taxon>Streptomycetaceae</taxon>
        <taxon>Streptomyces</taxon>
    </lineage>
</organism>
<sequence length="119" mass="13100">MAVRPCGPHPDAGANPRIRSNPYTTPQDATTLYDATITALKLNDPATGAPLISVILDYLATSHGWRTGRGYAGEPYGMSNQLFFKNSVGGVVWVMDLSTFLLECGWDRWHVTHGRRRPV</sequence>
<reference evidence="3" key="1">
    <citation type="journal article" date="2019" name="Int. J. Syst. Evol. Microbiol.">
        <title>The Global Catalogue of Microorganisms (GCM) 10K type strain sequencing project: providing services to taxonomists for standard genome sequencing and annotation.</title>
        <authorList>
            <consortium name="The Broad Institute Genomics Platform"/>
            <consortium name="The Broad Institute Genome Sequencing Center for Infectious Disease"/>
            <person name="Wu L."/>
            <person name="Ma J."/>
        </authorList>
    </citation>
    <scope>NUCLEOTIDE SEQUENCE [LARGE SCALE GENOMIC DNA]</scope>
    <source>
        <strain evidence="3">JCM 3399</strain>
    </source>
</reference>
<dbReference type="Proteomes" id="UP000654471">
    <property type="component" value="Unassembled WGS sequence"/>
</dbReference>
<evidence type="ECO:0000256" key="1">
    <source>
        <dbReference type="SAM" id="MobiDB-lite"/>
    </source>
</evidence>
<dbReference type="EMBL" id="BMRP01000019">
    <property type="protein sequence ID" value="GGU79402.1"/>
    <property type="molecule type" value="Genomic_DNA"/>
</dbReference>
<gene>
    <name evidence="2" type="ORF">GCM10010211_51780</name>
</gene>
<proteinExistence type="predicted"/>
<feature type="region of interest" description="Disordered" evidence="1">
    <location>
        <begin position="1"/>
        <end position="25"/>
    </location>
</feature>
<keyword evidence="3" id="KW-1185">Reference proteome</keyword>
<protein>
    <submittedName>
        <fullName evidence="2">Uncharacterized protein</fullName>
    </submittedName>
</protein>